<keyword evidence="5" id="KW-0769">Symport</keyword>
<evidence type="ECO:0000256" key="2">
    <source>
        <dbReference type="ARBA" id="ARBA00022448"/>
    </source>
</evidence>
<dbReference type="InterPro" id="IPR001991">
    <property type="entry name" value="Na-dicarboxylate_symporter"/>
</dbReference>
<keyword evidence="7 8" id="KW-0472">Membrane</keyword>
<keyword evidence="10" id="KW-1185">Reference proteome</keyword>
<dbReference type="SUPFAM" id="SSF118215">
    <property type="entry name" value="Proton glutamate symport protein"/>
    <property type="match status" value="1"/>
</dbReference>
<evidence type="ECO:0000256" key="3">
    <source>
        <dbReference type="ARBA" id="ARBA00022475"/>
    </source>
</evidence>
<name>A0ABP9MZK4_9GAMM</name>
<accession>A0ABP9MZK4</accession>
<comment type="caution">
    <text evidence="9">The sequence shown here is derived from an EMBL/GenBank/DDBJ whole genome shotgun (WGS) entry which is preliminary data.</text>
</comment>
<dbReference type="PANTHER" id="PTHR42865">
    <property type="entry name" value="PROTON/GLUTAMATE-ASPARTATE SYMPORTER"/>
    <property type="match status" value="1"/>
</dbReference>
<protein>
    <submittedName>
        <fullName evidence="9">Glutamate/aspartate:proton symporter GltP</fullName>
    </submittedName>
</protein>
<feature type="transmembrane region" description="Helical" evidence="8">
    <location>
        <begin position="96"/>
        <end position="117"/>
    </location>
</feature>
<evidence type="ECO:0000256" key="8">
    <source>
        <dbReference type="SAM" id="Phobius"/>
    </source>
</evidence>
<dbReference type="InterPro" id="IPR036458">
    <property type="entry name" value="Na:dicarbo_symporter_sf"/>
</dbReference>
<dbReference type="PROSITE" id="PS00713">
    <property type="entry name" value="NA_DICARBOXYL_SYMP_1"/>
    <property type="match status" value="1"/>
</dbReference>
<feature type="transmembrane region" description="Helical" evidence="8">
    <location>
        <begin position="241"/>
        <end position="264"/>
    </location>
</feature>
<dbReference type="PANTHER" id="PTHR42865:SF7">
    <property type="entry name" value="PROTON_GLUTAMATE-ASPARTATE SYMPORTER"/>
    <property type="match status" value="1"/>
</dbReference>
<sequence length="442" mass="48386">MSLILKKFTKSLAWQILFALVFGIAFGAMLHMIADPSHSLYSYYQFSIVNIFQPAGDIFIRLIKMIVLPIILSTLTLGIAGLGGSKRLGTLGFKTILYFEVITTIAILLGLFFGNVFSPGEGVSLSQLGHADVSKYITQSAEISDKPHGLIVMILDMIPANIFKAMSNGEILPVIFFCVFLGLGLMQLPDKQREPFIAFLKVISDTMFKVTNIIMRYAPIGVFALMTVTIAKYGFSSLMPLLKLVAVVYLAMIVFTLGVLGLVCKLCKFNIFMLLRILKEEIIIAFSTASSETALPKIIEKMEAYGAPKSVTSFVIPTGYSFNLDGSTLYQSIAVIFLAQLYGMELPIMQQVIIVLTLMIASKGIAGVPGASILVLSATLGSVGIPLEGIGYIMGVERILDMGRTVVNVIGNALAAIVIARWEHLFDDNKAREYEKEYISHR</sequence>
<dbReference type="Proteomes" id="UP001500171">
    <property type="component" value="Unassembled WGS sequence"/>
</dbReference>
<dbReference type="RefSeq" id="WP_345487544.1">
    <property type="nucleotide sequence ID" value="NZ_BAABHY010000001.1"/>
</dbReference>
<evidence type="ECO:0000256" key="4">
    <source>
        <dbReference type="ARBA" id="ARBA00022692"/>
    </source>
</evidence>
<keyword evidence="6 8" id="KW-1133">Transmembrane helix</keyword>
<comment type="subcellular location">
    <subcellularLocation>
        <location evidence="1">Cell membrane</location>
        <topology evidence="1">Multi-pass membrane protein</topology>
    </subcellularLocation>
</comment>
<keyword evidence="3" id="KW-1003">Cell membrane</keyword>
<dbReference type="InterPro" id="IPR018107">
    <property type="entry name" value="Na-dicarboxylate_symporter_CS"/>
</dbReference>
<feature type="transmembrane region" description="Helical" evidence="8">
    <location>
        <begin position="372"/>
        <end position="393"/>
    </location>
</feature>
<dbReference type="PRINTS" id="PR00173">
    <property type="entry name" value="EDTRNSPORT"/>
</dbReference>
<dbReference type="PROSITE" id="PS00714">
    <property type="entry name" value="NA_DICARBOXYL_SYMP_2"/>
    <property type="match status" value="1"/>
</dbReference>
<feature type="transmembrane region" description="Helical" evidence="8">
    <location>
        <begin position="12"/>
        <end position="34"/>
    </location>
</feature>
<evidence type="ECO:0000256" key="1">
    <source>
        <dbReference type="ARBA" id="ARBA00004651"/>
    </source>
</evidence>
<evidence type="ECO:0000313" key="10">
    <source>
        <dbReference type="Proteomes" id="UP001500171"/>
    </source>
</evidence>
<feature type="transmembrane region" description="Helical" evidence="8">
    <location>
        <begin position="62"/>
        <end position="84"/>
    </location>
</feature>
<gene>
    <name evidence="9" type="primary">gltP</name>
    <name evidence="9" type="ORF">GCM10023211_00660</name>
</gene>
<dbReference type="NCBIfam" id="NF008440">
    <property type="entry name" value="PRK11283.1"/>
    <property type="match status" value="1"/>
</dbReference>
<keyword evidence="2" id="KW-0813">Transport</keyword>
<feature type="transmembrane region" description="Helical" evidence="8">
    <location>
        <begin position="405"/>
        <end position="422"/>
    </location>
</feature>
<keyword evidence="4 8" id="KW-0812">Transmembrane</keyword>
<evidence type="ECO:0000256" key="7">
    <source>
        <dbReference type="ARBA" id="ARBA00023136"/>
    </source>
</evidence>
<dbReference type="Gene3D" id="1.10.3860.10">
    <property type="entry name" value="Sodium:dicarboxylate symporter"/>
    <property type="match status" value="1"/>
</dbReference>
<proteinExistence type="predicted"/>
<feature type="transmembrane region" description="Helical" evidence="8">
    <location>
        <begin position="217"/>
        <end position="235"/>
    </location>
</feature>
<evidence type="ECO:0000313" key="9">
    <source>
        <dbReference type="EMBL" id="GAA5103839.1"/>
    </source>
</evidence>
<feature type="transmembrane region" description="Helical" evidence="8">
    <location>
        <begin position="171"/>
        <end position="188"/>
    </location>
</feature>
<evidence type="ECO:0000256" key="6">
    <source>
        <dbReference type="ARBA" id="ARBA00022989"/>
    </source>
</evidence>
<dbReference type="EMBL" id="BAABHY010000001">
    <property type="protein sequence ID" value="GAA5103839.1"/>
    <property type="molecule type" value="Genomic_DNA"/>
</dbReference>
<evidence type="ECO:0000256" key="5">
    <source>
        <dbReference type="ARBA" id="ARBA00022847"/>
    </source>
</evidence>
<organism evidence="9 10">
    <name type="scientific">Orbus sasakiae</name>
    <dbReference type="NCBI Taxonomy" id="1078475"/>
    <lineage>
        <taxon>Bacteria</taxon>
        <taxon>Pseudomonadati</taxon>
        <taxon>Pseudomonadota</taxon>
        <taxon>Gammaproteobacteria</taxon>
        <taxon>Orbales</taxon>
        <taxon>Orbaceae</taxon>
        <taxon>Orbus</taxon>
    </lineage>
</organism>
<dbReference type="Pfam" id="PF00375">
    <property type="entry name" value="SDF"/>
    <property type="match status" value="1"/>
</dbReference>
<reference evidence="10" key="1">
    <citation type="journal article" date="2019" name="Int. J. Syst. Evol. Microbiol.">
        <title>The Global Catalogue of Microorganisms (GCM) 10K type strain sequencing project: providing services to taxonomists for standard genome sequencing and annotation.</title>
        <authorList>
            <consortium name="The Broad Institute Genomics Platform"/>
            <consortium name="The Broad Institute Genome Sequencing Center for Infectious Disease"/>
            <person name="Wu L."/>
            <person name="Ma J."/>
        </authorList>
    </citation>
    <scope>NUCLEOTIDE SEQUENCE [LARGE SCALE GENOMIC DNA]</scope>
    <source>
        <strain evidence="10">JCM 18050</strain>
    </source>
</reference>